<sequence>MKPKMTVRKASRLFAATEEELAEEAVKYAKSNRQEGMSFPLWYTNCLKLGAKDICEGKSTAEAFQRVTNFPDALKEKAHGLIRSFQEIVAANDDIDFTPKQSPKGCNTSIEGVTLSTRQDLVASNKSDGRLLLLYFHVVDAPMKTQQAVALLHLAQYIADARQINADVAIVDIPRKRLIRVHEDYDPEQMKATVANAMSKLQ</sequence>
<proteinExistence type="predicted"/>
<organism evidence="1 2">
    <name type="scientific">Pseudoxanthomonas winnipegensis</name>
    <dbReference type="NCBI Taxonomy" id="2480810"/>
    <lineage>
        <taxon>Bacteria</taxon>
        <taxon>Pseudomonadati</taxon>
        <taxon>Pseudomonadota</taxon>
        <taxon>Gammaproteobacteria</taxon>
        <taxon>Lysobacterales</taxon>
        <taxon>Lysobacteraceae</taxon>
        <taxon>Pseudoxanthomonas</taxon>
    </lineage>
</organism>
<evidence type="ECO:0000313" key="1">
    <source>
        <dbReference type="EMBL" id="MDQ1118896.1"/>
    </source>
</evidence>
<accession>A0AAW8G945</accession>
<name>A0AAW8G945_9GAMM</name>
<dbReference type="EMBL" id="JAUTBB010000001">
    <property type="protein sequence ID" value="MDQ1118896.1"/>
    <property type="molecule type" value="Genomic_DNA"/>
</dbReference>
<reference evidence="1" key="1">
    <citation type="submission" date="2023-07" db="EMBL/GenBank/DDBJ databases">
        <title>Functional and genomic diversity of the sorghum phyllosphere microbiome.</title>
        <authorList>
            <person name="Shade A."/>
        </authorList>
    </citation>
    <scope>NUCLEOTIDE SEQUENCE</scope>
    <source>
        <strain evidence="1">SORGH_AS_0908</strain>
    </source>
</reference>
<dbReference type="AlphaFoldDB" id="A0AAW8G945"/>
<dbReference type="Proteomes" id="UP001234354">
    <property type="component" value="Unassembled WGS sequence"/>
</dbReference>
<protein>
    <submittedName>
        <fullName evidence="1">Uncharacterized protein</fullName>
    </submittedName>
</protein>
<comment type="caution">
    <text evidence="1">The sequence shown here is derived from an EMBL/GenBank/DDBJ whole genome shotgun (WGS) entry which is preliminary data.</text>
</comment>
<evidence type="ECO:0000313" key="2">
    <source>
        <dbReference type="Proteomes" id="UP001234354"/>
    </source>
</evidence>
<gene>
    <name evidence="1" type="ORF">QE383_001204</name>
</gene>